<feature type="domain" description="Alcohol dehydrogenase iron-type/glycerol dehydrogenase GldA" evidence="2">
    <location>
        <begin position="8"/>
        <end position="179"/>
    </location>
</feature>
<dbReference type="RefSeq" id="WP_048164797.1">
    <property type="nucleotide sequence ID" value="NZ_CP006019.1"/>
</dbReference>
<keyword evidence="5" id="KW-1185">Reference proteome</keyword>
<keyword evidence="1" id="KW-0560">Oxidoreductase</keyword>
<dbReference type="EMBL" id="CP006019">
    <property type="protein sequence ID" value="AIF69213.1"/>
    <property type="molecule type" value="Genomic_DNA"/>
</dbReference>
<dbReference type="GeneID" id="24841923"/>
<dbReference type="Gene3D" id="3.40.50.1970">
    <property type="match status" value="1"/>
</dbReference>
<dbReference type="Pfam" id="PF00465">
    <property type="entry name" value="Fe-ADH"/>
    <property type="match status" value="1"/>
</dbReference>
<dbReference type="AlphaFoldDB" id="A0A075LXC7"/>
<dbReference type="PANTHER" id="PTHR11496">
    <property type="entry name" value="ALCOHOL DEHYDROGENASE"/>
    <property type="match status" value="1"/>
</dbReference>
<dbReference type="FunFam" id="3.40.50.1970:FF:000003">
    <property type="entry name" value="Alcohol dehydrogenase, iron-containing"/>
    <property type="match status" value="1"/>
</dbReference>
<dbReference type="PANTHER" id="PTHR11496:SF83">
    <property type="entry name" value="HYDROXYACID-OXOACID TRANSHYDROGENASE, MITOCHONDRIAL"/>
    <property type="match status" value="1"/>
</dbReference>
<dbReference type="InterPro" id="IPR001670">
    <property type="entry name" value="ADH_Fe/GldA"/>
</dbReference>
<sequence length="379" mass="42460">MQFFSLKTRIILGEGSLSYIKSVSKRHERVLIFASKSMRVHGFLNEAMNYVEDAGANVDVIERIPAEPTYEHVESVLPRVREYKPDLLIALGGGSVIDVVKAIKVFYDAPELRFEDVAFLDRFTKPPKVIPKLKTPLVAIPSTSGAGSEVSAASVLKKGDAKYNLVSFEIAPEFAILDPRLPRTMPKEVARNSGLDVLVHAIEAYTTNVTTPFSDAFAIKAVKAVFKWLPLSVKGDEKAREEMHYAATMAGIAFLNARLGLCHSLSHKAAWIGPHGLLNAIFLPYVMEFNMRSDYARKRYAEIAKELGFNTPQELIEVVKELNEMLDVPTLSKLVSEEEFNEKLDEMSKKAYGDPLINFNPVEPSVEEIKELYKKVFYE</sequence>
<dbReference type="GO" id="GO:0004022">
    <property type="term" value="F:alcohol dehydrogenase (NAD+) activity"/>
    <property type="evidence" value="ECO:0007669"/>
    <property type="project" value="TreeGrafter"/>
</dbReference>
<evidence type="ECO:0000259" key="2">
    <source>
        <dbReference type="Pfam" id="PF00465"/>
    </source>
</evidence>
<dbReference type="HOGENOM" id="CLU_007207_0_0_2"/>
<protein>
    <submittedName>
        <fullName evidence="4">Alcohol dehydrogenase</fullName>
    </submittedName>
</protein>
<dbReference type="InterPro" id="IPR056798">
    <property type="entry name" value="ADH_Fe_C"/>
</dbReference>
<dbReference type="STRING" id="1343739.PAP_03980"/>
<feature type="domain" description="Fe-containing alcohol dehydrogenase-like C-terminal" evidence="3">
    <location>
        <begin position="193"/>
        <end position="376"/>
    </location>
</feature>
<gene>
    <name evidence="4" type="ORF">PAP_03980</name>
</gene>
<dbReference type="InterPro" id="IPR039697">
    <property type="entry name" value="Alcohol_dehydrogenase_Fe"/>
</dbReference>
<dbReference type="Gene3D" id="1.20.1090.10">
    <property type="entry name" value="Dehydroquinate synthase-like - alpha domain"/>
    <property type="match status" value="1"/>
</dbReference>
<name>A0A075LXC7_9EURY</name>
<dbReference type="CDD" id="cd08179">
    <property type="entry name" value="NADPH_BDH"/>
    <property type="match status" value="1"/>
</dbReference>
<dbReference type="SUPFAM" id="SSF56796">
    <property type="entry name" value="Dehydroquinate synthase-like"/>
    <property type="match status" value="1"/>
</dbReference>
<organism evidence="4 5">
    <name type="scientific">Palaeococcus pacificus DY20341</name>
    <dbReference type="NCBI Taxonomy" id="1343739"/>
    <lineage>
        <taxon>Archaea</taxon>
        <taxon>Methanobacteriati</taxon>
        <taxon>Methanobacteriota</taxon>
        <taxon>Thermococci</taxon>
        <taxon>Thermococcales</taxon>
        <taxon>Thermococcaceae</taxon>
        <taxon>Palaeococcus</taxon>
    </lineage>
</organism>
<dbReference type="Pfam" id="PF25137">
    <property type="entry name" value="ADH_Fe_C"/>
    <property type="match status" value="1"/>
</dbReference>
<evidence type="ECO:0000256" key="1">
    <source>
        <dbReference type="ARBA" id="ARBA00023002"/>
    </source>
</evidence>
<evidence type="ECO:0000313" key="4">
    <source>
        <dbReference type="EMBL" id="AIF69213.1"/>
    </source>
</evidence>
<reference evidence="5" key="1">
    <citation type="submission" date="2013-06" db="EMBL/GenBank/DDBJ databases">
        <title>Complete Genome Sequence of Hyperthermophilic Palaeococcus pacificus DY20341T, Isolated from a Deep-Sea Hydrothermal Sediments.</title>
        <authorList>
            <person name="Zeng X."/>
            <person name="Shao Z."/>
        </authorList>
    </citation>
    <scope>NUCLEOTIDE SEQUENCE [LARGE SCALE GENOMIC DNA]</scope>
    <source>
        <strain evidence="5">DY20341</strain>
    </source>
</reference>
<dbReference type="GO" id="GO:0046872">
    <property type="term" value="F:metal ion binding"/>
    <property type="evidence" value="ECO:0007669"/>
    <property type="project" value="InterPro"/>
</dbReference>
<dbReference type="Proteomes" id="UP000027981">
    <property type="component" value="Chromosome"/>
</dbReference>
<dbReference type="KEGG" id="ppac:PAP_03980"/>
<evidence type="ECO:0000259" key="3">
    <source>
        <dbReference type="Pfam" id="PF25137"/>
    </source>
</evidence>
<evidence type="ECO:0000313" key="5">
    <source>
        <dbReference type="Proteomes" id="UP000027981"/>
    </source>
</evidence>
<accession>A0A075LXC7</accession>
<dbReference type="OrthoDB" id="57329at2157"/>
<dbReference type="InterPro" id="IPR034802">
    <property type="entry name" value="NADPH_BDH"/>
</dbReference>
<dbReference type="FunFam" id="1.20.1090.10:FF:000001">
    <property type="entry name" value="Aldehyde-alcohol dehydrogenase"/>
    <property type="match status" value="1"/>
</dbReference>
<proteinExistence type="predicted"/>
<reference evidence="4 5" key="2">
    <citation type="journal article" date="2015" name="Genome Announc.">
        <title>Complete Genome Sequence of Hyperthermophilic Piezophilic Archaeon Palaeococcus pacificus DY20341T, Isolated from Deep-Sea Hydrothermal Sediments.</title>
        <authorList>
            <person name="Zeng X."/>
            <person name="Jebbar M."/>
            <person name="Shao Z."/>
        </authorList>
    </citation>
    <scope>NUCLEOTIDE SEQUENCE [LARGE SCALE GENOMIC DNA]</scope>
    <source>
        <strain evidence="4 5">DY20341</strain>
    </source>
</reference>
<dbReference type="eggNOG" id="arCOG00984">
    <property type="taxonomic scope" value="Archaea"/>
</dbReference>